<proteinExistence type="predicted"/>
<dbReference type="PANTHER" id="PTHR48079">
    <property type="entry name" value="PROTEIN YEEZ"/>
    <property type="match status" value="1"/>
</dbReference>
<dbReference type="InterPro" id="IPR051783">
    <property type="entry name" value="NAD(P)-dependent_oxidoreduct"/>
</dbReference>
<dbReference type="GO" id="GO:0004029">
    <property type="term" value="F:aldehyde dehydrogenase (NAD+) activity"/>
    <property type="evidence" value="ECO:0007669"/>
    <property type="project" value="TreeGrafter"/>
</dbReference>
<dbReference type="PANTHER" id="PTHR48079:SF6">
    <property type="entry name" value="NAD(P)-BINDING DOMAIN-CONTAINING PROTEIN-RELATED"/>
    <property type="match status" value="1"/>
</dbReference>
<gene>
    <name evidence="2" type="ORF">SAMN06295920_102358</name>
</gene>
<evidence type="ECO:0000259" key="1">
    <source>
        <dbReference type="Pfam" id="PF13460"/>
    </source>
</evidence>
<dbReference type="Proteomes" id="UP000189818">
    <property type="component" value="Unassembled WGS sequence"/>
</dbReference>
<dbReference type="EMBL" id="FUYM01000002">
    <property type="protein sequence ID" value="SKB40500.1"/>
    <property type="molecule type" value="Genomic_DNA"/>
</dbReference>
<accession>A0A1T5B0J0</accession>
<dbReference type="AlphaFoldDB" id="A0A1T5B0J0"/>
<dbReference type="Pfam" id="PF13460">
    <property type="entry name" value="NAD_binding_10"/>
    <property type="match status" value="1"/>
</dbReference>
<name>A0A1T5B0J0_9SPHN</name>
<feature type="domain" description="NAD(P)-binding" evidence="1">
    <location>
        <begin position="7"/>
        <end position="145"/>
    </location>
</feature>
<reference evidence="3" key="1">
    <citation type="submission" date="2017-02" db="EMBL/GenBank/DDBJ databases">
        <authorList>
            <person name="Varghese N."/>
            <person name="Submissions S."/>
        </authorList>
    </citation>
    <scope>NUCLEOTIDE SEQUENCE [LARGE SCALE GENOMIC DNA]</scope>
    <source>
        <strain evidence="3">UM2</strain>
    </source>
</reference>
<evidence type="ECO:0000313" key="2">
    <source>
        <dbReference type="EMBL" id="SKB40500.1"/>
    </source>
</evidence>
<dbReference type="Gene3D" id="3.40.50.720">
    <property type="entry name" value="NAD(P)-binding Rossmann-like Domain"/>
    <property type="match status" value="1"/>
</dbReference>
<evidence type="ECO:0000313" key="3">
    <source>
        <dbReference type="Proteomes" id="UP000189818"/>
    </source>
</evidence>
<dbReference type="InterPro" id="IPR036291">
    <property type="entry name" value="NAD(P)-bd_dom_sf"/>
</dbReference>
<dbReference type="InterPro" id="IPR016040">
    <property type="entry name" value="NAD(P)-bd_dom"/>
</dbReference>
<dbReference type="OrthoDB" id="9814124at2"/>
<keyword evidence="3" id="KW-1185">Reference proteome</keyword>
<dbReference type="RefSeq" id="WP_079647103.1">
    <property type="nucleotide sequence ID" value="NZ_FUYM01000002.1"/>
</dbReference>
<sequence>MILAITGGTGFLGGHVLRIAAERGHSLRALARRPQLPRPHVEWVAGTLDDHRSLAELCEGTDAVLHIAGAINAPDLAGFVAANVTGTASLLTAAEAAEVARFIHVSSLSAREPDLSNYGWSKAASEALVAQSPLDWTIVRPPAIYGPGDREMLELFRIARAKGVLPLPPKGRLSLIEAGDMARLLLDLAEAPAAVGRTYEPDDGAENGYSHREFGKLIGAAVGRPGVLALPVPGFALRLAATAERFRLGDKAKLTPDRVRYFCHPDWVVTQRPPAEIWEPRVGGAEGLKATADWYRAQGWL</sequence>
<dbReference type="STRING" id="439228.SAMN06295920_102358"/>
<organism evidence="2 3">
    <name type="scientific">Rhizorhabdus histidinilytica</name>
    <dbReference type="NCBI Taxonomy" id="439228"/>
    <lineage>
        <taxon>Bacteria</taxon>
        <taxon>Pseudomonadati</taxon>
        <taxon>Pseudomonadota</taxon>
        <taxon>Alphaproteobacteria</taxon>
        <taxon>Sphingomonadales</taxon>
        <taxon>Sphingomonadaceae</taxon>
        <taxon>Rhizorhabdus</taxon>
    </lineage>
</organism>
<dbReference type="SUPFAM" id="SSF51735">
    <property type="entry name" value="NAD(P)-binding Rossmann-fold domains"/>
    <property type="match status" value="1"/>
</dbReference>
<dbReference type="GO" id="GO:0005737">
    <property type="term" value="C:cytoplasm"/>
    <property type="evidence" value="ECO:0007669"/>
    <property type="project" value="TreeGrafter"/>
</dbReference>
<protein>
    <submittedName>
        <fullName evidence="2">Nucleoside-diphosphate-sugar epimerase</fullName>
    </submittedName>
</protein>